<dbReference type="EMBL" id="CP001841">
    <property type="protein sequence ID" value="AEF80805.1"/>
    <property type="molecule type" value="Genomic_DNA"/>
</dbReference>
<dbReference type="SUPFAM" id="SSF48452">
    <property type="entry name" value="TPR-like"/>
    <property type="match status" value="1"/>
</dbReference>
<dbReference type="KEGG" id="taz:TREAZ_3461"/>
<evidence type="ECO:0000259" key="8">
    <source>
        <dbReference type="PROSITE" id="PS50234"/>
    </source>
</evidence>
<evidence type="ECO:0000256" key="7">
    <source>
        <dbReference type="SAM" id="Phobius"/>
    </source>
</evidence>
<reference evidence="9 10" key="2">
    <citation type="journal article" date="2011" name="ISME J.">
        <title>RNA-seq reveals cooperative metabolic interactions between two termite-gut spirochete species in co-culture.</title>
        <authorList>
            <person name="Rosenthal A.Z."/>
            <person name="Matson E.G."/>
            <person name="Eldar A."/>
            <person name="Leadbetter J.R."/>
        </authorList>
    </citation>
    <scope>NUCLEOTIDE SEQUENCE [LARGE SCALE GENOMIC DNA]</scope>
    <source>
        <strain evidence="10">ATCC BAA-888 / DSM 13862 / ZAS-9</strain>
    </source>
</reference>
<dbReference type="PROSITE" id="PS50234">
    <property type="entry name" value="VWFA"/>
    <property type="match status" value="1"/>
</dbReference>
<dbReference type="SMART" id="SM00028">
    <property type="entry name" value="TPR"/>
    <property type="match status" value="3"/>
</dbReference>
<evidence type="ECO:0000313" key="9">
    <source>
        <dbReference type="EMBL" id="AEF80805.1"/>
    </source>
</evidence>
<dbReference type="SUPFAM" id="SSF53300">
    <property type="entry name" value="vWA-like"/>
    <property type="match status" value="1"/>
</dbReference>
<evidence type="ECO:0000313" key="10">
    <source>
        <dbReference type="Proteomes" id="UP000009222"/>
    </source>
</evidence>
<dbReference type="Pfam" id="PF13519">
    <property type="entry name" value="VWA_2"/>
    <property type="match status" value="1"/>
</dbReference>
<evidence type="ECO:0000256" key="2">
    <source>
        <dbReference type="ARBA" id="ARBA00022692"/>
    </source>
</evidence>
<gene>
    <name evidence="9" type="ordered locus">TREAZ_3461</name>
</gene>
<evidence type="ECO:0000256" key="4">
    <source>
        <dbReference type="ARBA" id="ARBA00023136"/>
    </source>
</evidence>
<dbReference type="PANTHER" id="PTHR22550:SF5">
    <property type="entry name" value="LEUCINE ZIPPER PROTEIN 4"/>
    <property type="match status" value="1"/>
</dbReference>
<dbReference type="Proteomes" id="UP000009222">
    <property type="component" value="Chromosome"/>
</dbReference>
<keyword evidence="1" id="KW-1003">Cell membrane</keyword>
<dbReference type="PROSITE" id="PS50005">
    <property type="entry name" value="TPR"/>
    <property type="match status" value="1"/>
</dbReference>
<evidence type="ECO:0000256" key="6">
    <source>
        <dbReference type="SAM" id="MobiDB-lite"/>
    </source>
</evidence>
<feature type="transmembrane region" description="Helical" evidence="7">
    <location>
        <begin position="56"/>
        <end position="75"/>
    </location>
</feature>
<dbReference type="InterPro" id="IPR002035">
    <property type="entry name" value="VWF_A"/>
</dbReference>
<dbReference type="InterPro" id="IPR050768">
    <property type="entry name" value="UPF0353/GerABKA_families"/>
</dbReference>
<dbReference type="SMART" id="SM00327">
    <property type="entry name" value="VWA"/>
    <property type="match status" value="1"/>
</dbReference>
<dbReference type="InterPro" id="IPR019734">
    <property type="entry name" value="TPR_rpt"/>
</dbReference>
<keyword evidence="10" id="KW-1185">Reference proteome</keyword>
<evidence type="ECO:0000256" key="1">
    <source>
        <dbReference type="ARBA" id="ARBA00022475"/>
    </source>
</evidence>
<dbReference type="InterPro" id="IPR036465">
    <property type="entry name" value="vWFA_dom_sf"/>
</dbReference>
<keyword evidence="3 7" id="KW-1133">Transmembrane helix</keyword>
<dbReference type="AlphaFoldDB" id="F5Y7Q8"/>
<feature type="region of interest" description="Disordered" evidence="6">
    <location>
        <begin position="496"/>
        <end position="519"/>
    </location>
</feature>
<dbReference type="eggNOG" id="COG2304">
    <property type="taxonomic scope" value="Bacteria"/>
</dbReference>
<dbReference type="HOGENOM" id="CLU_521693_0_0_12"/>
<organism evidence="9 10">
    <name type="scientific">Leadbettera azotonutricia (strain ATCC BAA-888 / DSM 13862 / ZAS-9)</name>
    <name type="common">Treponema azotonutricium</name>
    <dbReference type="NCBI Taxonomy" id="545695"/>
    <lineage>
        <taxon>Bacteria</taxon>
        <taxon>Pseudomonadati</taxon>
        <taxon>Spirochaetota</taxon>
        <taxon>Spirochaetia</taxon>
        <taxon>Spirochaetales</taxon>
        <taxon>Breznakiellaceae</taxon>
        <taxon>Leadbettera</taxon>
    </lineage>
</organism>
<keyword evidence="2 7" id="KW-0812">Transmembrane</keyword>
<dbReference type="Gene3D" id="3.40.50.410">
    <property type="entry name" value="von Willebrand factor, type A domain"/>
    <property type="match status" value="1"/>
</dbReference>
<protein>
    <submittedName>
        <fullName evidence="9">Tetratricopeptide repeat domain protein</fullName>
    </submittedName>
</protein>
<evidence type="ECO:0000256" key="5">
    <source>
        <dbReference type="PROSITE-ProRule" id="PRU00339"/>
    </source>
</evidence>
<keyword evidence="4 7" id="KW-0472">Membrane</keyword>
<dbReference type="Gene3D" id="1.25.40.10">
    <property type="entry name" value="Tetratricopeptide repeat domain"/>
    <property type="match status" value="1"/>
</dbReference>
<dbReference type="InterPro" id="IPR011990">
    <property type="entry name" value="TPR-like_helical_dom_sf"/>
</dbReference>
<keyword evidence="5" id="KW-0802">TPR repeat</keyword>
<dbReference type="RefSeq" id="WP_015712112.1">
    <property type="nucleotide sequence ID" value="NC_015577.1"/>
</dbReference>
<name>F5Y7Q8_LEAAZ</name>
<feature type="repeat" description="TPR" evidence="5">
    <location>
        <begin position="443"/>
        <end position="476"/>
    </location>
</feature>
<dbReference type="eggNOG" id="COG0457">
    <property type="taxonomic scope" value="Bacteria"/>
</dbReference>
<sequence>MIFDSPRFLLLLILLIPIAIMMIFRYQKCRNAADLFAASASVGKKDALVKEYRSRMVYSDCFFVLFLGFLILSLAGPRWGEELVADYRRGVDVVLALDISRSMNVRDCPPLPGNQDAGQNASRLERALALARDLALGLNDIRIGTAIGKGRGILAVPLTYDSEAVLNFLDSLDSFAVTGTGTDLDSLITAASGAFKDNMPGRRGILLLTDGEIHSGTLEGALKKAQDAGIVLCAAGLGTEDGGPVPVEAGADAPNGVLLSANGLPVISTRRGEFLKNSVEKTGGIYIDGNRNDAAAILHDYFKSLSADSGLSGHRRESKARWQLFVLAALVSFGVSRFLGVGRRKKKIFPVLLCLFALSGISCSRTEGKLLIMEGNFFNSRGLYTEAISSYLKAMDYDDAAPYAEYGLGSAYWALEESQAALERYAAAEKVLALGGDHPELRYRIQYNSGIIYFEKREYEQAAKAFRGALEIDGSRIEAKRNLELSLLTLDRASSSQASTAEGVPETGNTGEGSDSPILYNYLRQREQDQWKSREWAKEDDTSGPDY</sequence>
<dbReference type="PANTHER" id="PTHR22550">
    <property type="entry name" value="SPORE GERMINATION PROTEIN"/>
    <property type="match status" value="1"/>
</dbReference>
<proteinExistence type="predicted"/>
<dbReference type="OrthoDB" id="353431at2"/>
<feature type="domain" description="VWFA" evidence="8">
    <location>
        <begin position="92"/>
        <end position="305"/>
    </location>
</feature>
<dbReference type="InParanoid" id="F5Y7Q8"/>
<dbReference type="STRING" id="545695.TREAZ_3461"/>
<evidence type="ECO:0000256" key="3">
    <source>
        <dbReference type="ARBA" id="ARBA00022989"/>
    </source>
</evidence>
<accession>F5Y7Q8</accession>
<reference evidence="10" key="1">
    <citation type="submission" date="2009-12" db="EMBL/GenBank/DDBJ databases">
        <title>Complete sequence of Treponema azotonutricium strain ZAS-9.</title>
        <authorList>
            <person name="Tetu S.G."/>
            <person name="Matson E."/>
            <person name="Ren Q."/>
            <person name="Seshadri R."/>
            <person name="Elbourne L."/>
            <person name="Hassan K.A."/>
            <person name="Durkin A."/>
            <person name="Radune D."/>
            <person name="Mohamoud Y."/>
            <person name="Shay R."/>
            <person name="Jin S."/>
            <person name="Zhang X."/>
            <person name="Lucey K."/>
            <person name="Ballor N.R."/>
            <person name="Ottesen E."/>
            <person name="Rosenthal R."/>
            <person name="Allen A."/>
            <person name="Leadbetter J.R."/>
            <person name="Paulsen I.T."/>
        </authorList>
    </citation>
    <scope>NUCLEOTIDE SEQUENCE [LARGE SCALE GENOMIC DNA]</scope>
    <source>
        <strain evidence="10">ATCC BAA-888 / DSM 13862 / ZAS-9</strain>
    </source>
</reference>